<feature type="region of interest" description="Disordered" evidence="1">
    <location>
        <begin position="1"/>
        <end position="33"/>
    </location>
</feature>
<reference evidence="3 4" key="1">
    <citation type="journal article" date="2013" name="Curr. Biol.">
        <title>The Genome of the Foraminiferan Reticulomyxa filosa.</title>
        <authorList>
            <person name="Glockner G."/>
            <person name="Hulsmann N."/>
            <person name="Schleicher M."/>
            <person name="Noegel A.A."/>
            <person name="Eichinger L."/>
            <person name="Gallinger C."/>
            <person name="Pawlowski J."/>
            <person name="Sierra R."/>
            <person name="Euteneuer U."/>
            <person name="Pillet L."/>
            <person name="Moustafa A."/>
            <person name="Platzer M."/>
            <person name="Groth M."/>
            <person name="Szafranski K."/>
            <person name="Schliwa M."/>
        </authorList>
    </citation>
    <scope>NUCLEOTIDE SEQUENCE [LARGE SCALE GENOMIC DNA]</scope>
</reference>
<keyword evidence="2 3" id="KW-0812">Transmembrane</keyword>
<evidence type="ECO:0000256" key="1">
    <source>
        <dbReference type="SAM" id="MobiDB-lite"/>
    </source>
</evidence>
<accession>X6LTE3</accession>
<evidence type="ECO:0000313" key="4">
    <source>
        <dbReference type="Proteomes" id="UP000023152"/>
    </source>
</evidence>
<dbReference type="Proteomes" id="UP000023152">
    <property type="component" value="Unassembled WGS sequence"/>
</dbReference>
<comment type="caution">
    <text evidence="3">The sequence shown here is derived from an EMBL/GenBank/DDBJ whole genome shotgun (WGS) entry which is preliminary data.</text>
</comment>
<keyword evidence="2" id="KW-1133">Transmembrane helix</keyword>
<evidence type="ECO:0000313" key="3">
    <source>
        <dbReference type="EMBL" id="ETO04005.1"/>
    </source>
</evidence>
<name>X6LTE3_RETFI</name>
<keyword evidence="2" id="KW-0472">Membrane</keyword>
<dbReference type="OrthoDB" id="10255969at2759"/>
<proteinExistence type="predicted"/>
<feature type="compositionally biased region" description="Basic and acidic residues" evidence="1">
    <location>
        <begin position="1"/>
        <end position="11"/>
    </location>
</feature>
<evidence type="ECO:0000256" key="2">
    <source>
        <dbReference type="SAM" id="Phobius"/>
    </source>
</evidence>
<feature type="non-terminal residue" evidence="3">
    <location>
        <position position="94"/>
    </location>
</feature>
<gene>
    <name evidence="3" type="ORF">RFI_33397</name>
</gene>
<dbReference type="AlphaFoldDB" id="X6LTE3"/>
<feature type="transmembrane region" description="Helical" evidence="2">
    <location>
        <begin position="70"/>
        <end position="93"/>
    </location>
</feature>
<dbReference type="EMBL" id="ASPP01030875">
    <property type="protein sequence ID" value="ETO04005.1"/>
    <property type="molecule type" value="Genomic_DNA"/>
</dbReference>
<feature type="non-terminal residue" evidence="3">
    <location>
        <position position="1"/>
    </location>
</feature>
<sequence>NKIQDKDKDKDEELDTDVQEEQTRIRSQLADDNTLQTGATEQDTVHICGLRKVYKTPNPEAPFKVAVQDLWFAIPQGQVFGFLGFVLGIYIYIY</sequence>
<protein>
    <submittedName>
        <fullName evidence="3">ATPase, coupled to transmembrane movement of substances / amino acid transmembrane transporter</fullName>
    </submittedName>
</protein>
<keyword evidence="4" id="KW-1185">Reference proteome</keyword>
<organism evidence="3 4">
    <name type="scientific">Reticulomyxa filosa</name>
    <dbReference type="NCBI Taxonomy" id="46433"/>
    <lineage>
        <taxon>Eukaryota</taxon>
        <taxon>Sar</taxon>
        <taxon>Rhizaria</taxon>
        <taxon>Retaria</taxon>
        <taxon>Foraminifera</taxon>
        <taxon>Monothalamids</taxon>
        <taxon>Reticulomyxidae</taxon>
        <taxon>Reticulomyxa</taxon>
    </lineage>
</organism>